<comment type="caution">
    <text evidence="2">The sequence shown here is derived from an EMBL/GenBank/DDBJ whole genome shotgun (WGS) entry which is preliminary data.</text>
</comment>
<name>A0A7J9HT59_9ROSI</name>
<dbReference type="PANTHER" id="PTHR31286">
    <property type="entry name" value="GLYCINE-RICH CELL WALL STRUCTURAL PROTEIN 1.8-LIKE"/>
    <property type="match status" value="1"/>
</dbReference>
<evidence type="ECO:0000313" key="3">
    <source>
        <dbReference type="Proteomes" id="UP000593560"/>
    </source>
</evidence>
<gene>
    <name evidence="2" type="ORF">Gohar_026516</name>
</gene>
<dbReference type="AlphaFoldDB" id="A0A7J9HT59"/>
<feature type="region of interest" description="Disordered" evidence="1">
    <location>
        <begin position="128"/>
        <end position="154"/>
    </location>
</feature>
<dbReference type="InterPro" id="IPR040256">
    <property type="entry name" value="At4g02000-like"/>
</dbReference>
<accession>A0A7J9HT59</accession>
<evidence type="ECO:0000256" key="1">
    <source>
        <dbReference type="SAM" id="MobiDB-lite"/>
    </source>
</evidence>
<protein>
    <submittedName>
        <fullName evidence="2">Uncharacterized protein</fullName>
    </submittedName>
</protein>
<dbReference type="Proteomes" id="UP000593560">
    <property type="component" value="Unassembled WGS sequence"/>
</dbReference>
<dbReference type="PANTHER" id="PTHR31286:SF99">
    <property type="entry name" value="DUF4283 DOMAIN-CONTAINING PROTEIN"/>
    <property type="match status" value="1"/>
</dbReference>
<proteinExistence type="predicted"/>
<sequence length="330" mass="36180">MGVEVHDHHPGMVSHLALRASFKEMVVGSKKKGVLDIQENDEDDVQLLKEDFTVGNDYFLIKLQSEEDYVRALTEGLCVIKSIREMIGRVIKLDDNTESAQRGRFARLAVVLDLNKALISRIKESCYKPSKRGRSDEDIGTSTSNAQPQVQGEKHDVAEKYGPWMLVDQCPRKSDQKTGNGGEETTSFKRSRFNALTTLRDNDSAENHVLKLVNLKGKGLAVYGNPLGGEDSNVEYELLHVNGLDRLGQTNEPSKKTQHRGSLSKILSGPMISPDVAIFSSLTMVANGRALVHKAMNKIAERLGANESPSTSDMVEGVSSGTVRADTASV</sequence>
<feature type="region of interest" description="Disordered" evidence="1">
    <location>
        <begin position="303"/>
        <end position="330"/>
    </location>
</feature>
<evidence type="ECO:0000313" key="2">
    <source>
        <dbReference type="EMBL" id="MBA0812554.1"/>
    </source>
</evidence>
<feature type="compositionally biased region" description="Polar residues" evidence="1">
    <location>
        <begin position="140"/>
        <end position="150"/>
    </location>
</feature>
<dbReference type="OrthoDB" id="995555at2759"/>
<reference evidence="2 3" key="1">
    <citation type="journal article" date="2019" name="Genome Biol. Evol.">
        <title>Insights into the evolution of the New World diploid cottons (Gossypium, subgenus Houzingenia) based on genome sequencing.</title>
        <authorList>
            <person name="Grover C.E."/>
            <person name="Arick M.A. 2nd"/>
            <person name="Thrash A."/>
            <person name="Conover J.L."/>
            <person name="Sanders W.S."/>
            <person name="Peterson D.G."/>
            <person name="Frelichowski J.E."/>
            <person name="Scheffler J.A."/>
            <person name="Scheffler B.E."/>
            <person name="Wendel J.F."/>
        </authorList>
    </citation>
    <scope>NUCLEOTIDE SEQUENCE [LARGE SCALE GENOMIC DNA]</scope>
    <source>
        <strain evidence="2">0</strain>
        <tissue evidence="2">Leaf</tissue>
    </source>
</reference>
<feature type="region of interest" description="Disordered" evidence="1">
    <location>
        <begin position="247"/>
        <end position="266"/>
    </location>
</feature>
<keyword evidence="3" id="KW-1185">Reference proteome</keyword>
<organism evidence="2 3">
    <name type="scientific">Gossypium harknessii</name>
    <dbReference type="NCBI Taxonomy" id="34285"/>
    <lineage>
        <taxon>Eukaryota</taxon>
        <taxon>Viridiplantae</taxon>
        <taxon>Streptophyta</taxon>
        <taxon>Embryophyta</taxon>
        <taxon>Tracheophyta</taxon>
        <taxon>Spermatophyta</taxon>
        <taxon>Magnoliopsida</taxon>
        <taxon>eudicotyledons</taxon>
        <taxon>Gunneridae</taxon>
        <taxon>Pentapetalae</taxon>
        <taxon>rosids</taxon>
        <taxon>malvids</taxon>
        <taxon>Malvales</taxon>
        <taxon>Malvaceae</taxon>
        <taxon>Malvoideae</taxon>
        <taxon>Gossypium</taxon>
    </lineage>
</organism>
<dbReference type="EMBL" id="JABFAD010000011">
    <property type="protein sequence ID" value="MBA0812554.1"/>
    <property type="molecule type" value="Genomic_DNA"/>
</dbReference>